<comment type="caution">
    <text evidence="2">The sequence shown here is derived from an EMBL/GenBank/DDBJ whole genome shotgun (WGS) entry which is preliminary data.</text>
</comment>
<evidence type="ECO:0000313" key="2">
    <source>
        <dbReference type="EMBL" id="RGP36589.1"/>
    </source>
</evidence>
<organism evidence="2 3">
    <name type="scientific">Pseudotabrizicola alkalilacus</name>
    <dbReference type="NCBI Taxonomy" id="2305252"/>
    <lineage>
        <taxon>Bacteria</taxon>
        <taxon>Pseudomonadati</taxon>
        <taxon>Pseudomonadota</taxon>
        <taxon>Alphaproteobacteria</taxon>
        <taxon>Rhodobacterales</taxon>
        <taxon>Paracoccaceae</taxon>
        <taxon>Pseudotabrizicola</taxon>
    </lineage>
</organism>
<keyword evidence="1" id="KW-0472">Membrane</keyword>
<keyword evidence="1" id="KW-1133">Transmembrane helix</keyword>
<dbReference type="EMBL" id="QWEY01000007">
    <property type="protein sequence ID" value="RGP36589.1"/>
    <property type="molecule type" value="Genomic_DNA"/>
</dbReference>
<dbReference type="Proteomes" id="UP000284547">
    <property type="component" value="Unassembled WGS sequence"/>
</dbReference>
<feature type="transmembrane region" description="Helical" evidence="1">
    <location>
        <begin position="21"/>
        <end position="46"/>
    </location>
</feature>
<sequence>MMRNLLQMTLTALRRFKRDERGLAAAEMLMVMPIYMFCIFGTFTFWDAFDVVNRSQKAAYSVSDLVTRKQDNVTEAYVNGMFSTLQYMMGPSLPTRTRITSVFYSEARDRYEVLWSRASTPTIPRLTTATLPELQDHLPVMHDGDALIVVEANIDFVPLLRPVDWVMGNVDDGVLRHVIVTRPRFLPKICMQGVACG</sequence>
<proteinExistence type="predicted"/>
<accession>A0A411Z0J1</accession>
<keyword evidence="1" id="KW-0812">Transmembrane</keyword>
<protein>
    <submittedName>
        <fullName evidence="2">Pilus assembly protein</fullName>
    </submittedName>
</protein>
<evidence type="ECO:0000313" key="3">
    <source>
        <dbReference type="Proteomes" id="UP000284547"/>
    </source>
</evidence>
<dbReference type="OrthoDB" id="7876207at2"/>
<dbReference type="AlphaFoldDB" id="A0A411Z0J1"/>
<name>A0A411Z0J1_9RHOB</name>
<evidence type="ECO:0000256" key="1">
    <source>
        <dbReference type="SAM" id="Phobius"/>
    </source>
</evidence>
<keyword evidence="3" id="KW-1185">Reference proteome</keyword>
<dbReference type="RefSeq" id="WP_118152899.1">
    <property type="nucleotide sequence ID" value="NZ_QWEY01000007.1"/>
</dbReference>
<gene>
    <name evidence="2" type="ORF">D1012_13005</name>
</gene>
<reference evidence="2 3" key="1">
    <citation type="submission" date="2018-08" db="EMBL/GenBank/DDBJ databases">
        <title>Flavobacterium tibetense sp. nov., isolated from a wetland YonghuCo on Tibetan Plateau.</title>
        <authorList>
            <person name="Phurbu D."/>
            <person name="Lu H."/>
            <person name="Xing P."/>
        </authorList>
    </citation>
    <scope>NUCLEOTIDE SEQUENCE [LARGE SCALE GENOMIC DNA]</scope>
    <source>
        <strain evidence="2 3">DJC</strain>
    </source>
</reference>